<feature type="region of interest" description="Disordered" evidence="1">
    <location>
        <begin position="22"/>
        <end position="49"/>
    </location>
</feature>
<gene>
    <name evidence="2" type="ORF">NCTC10429_06557</name>
</gene>
<accession>A0A377E9X4</accession>
<evidence type="ECO:0000256" key="1">
    <source>
        <dbReference type="SAM" id="MobiDB-lite"/>
    </source>
</evidence>
<proteinExistence type="predicted"/>
<reference evidence="2 3" key="1">
    <citation type="submission" date="2018-06" db="EMBL/GenBank/DDBJ databases">
        <authorList>
            <consortium name="Pathogen Informatics"/>
            <person name="Doyle S."/>
        </authorList>
    </citation>
    <scope>NUCLEOTIDE SEQUENCE [LARGE SCALE GENOMIC DNA]</scope>
    <source>
        <strain evidence="2 3">NCTC10429</strain>
    </source>
</reference>
<evidence type="ECO:0000313" key="2">
    <source>
        <dbReference type="EMBL" id="STM59894.1"/>
    </source>
</evidence>
<protein>
    <submittedName>
        <fullName evidence="2">Uncharacterized protein</fullName>
    </submittedName>
</protein>
<evidence type="ECO:0000313" key="3">
    <source>
        <dbReference type="Proteomes" id="UP000254088"/>
    </source>
</evidence>
<dbReference type="RefSeq" id="WP_061301021.1">
    <property type="nucleotide sequence ID" value="NZ_CAJSIQ010000093.1"/>
</dbReference>
<dbReference type="EMBL" id="UGEX01000007">
    <property type="protein sequence ID" value="STM59894.1"/>
    <property type="molecule type" value="Genomic_DNA"/>
</dbReference>
<dbReference type="Proteomes" id="UP000254088">
    <property type="component" value="Unassembled WGS sequence"/>
</dbReference>
<dbReference type="AlphaFoldDB" id="A0A377E9X4"/>
<name>A0A377E9X4_ECOLX</name>
<organism evidence="2 3">
    <name type="scientific">Escherichia coli</name>
    <dbReference type="NCBI Taxonomy" id="562"/>
    <lineage>
        <taxon>Bacteria</taxon>
        <taxon>Pseudomonadati</taxon>
        <taxon>Pseudomonadota</taxon>
        <taxon>Gammaproteobacteria</taxon>
        <taxon>Enterobacterales</taxon>
        <taxon>Enterobacteriaceae</taxon>
        <taxon>Escherichia</taxon>
    </lineage>
</organism>
<sequence>MSAFKLLCDRLRNEATLAKSDGAGAFKKQSLDPDLKGGKKGKKPAGELEEDEAIASLHRKRMNDVKGCKTLTKSTGADDFGLPPLSSVVETVVETGGAAQTFAPIGAPVASPTEAVHRARAQSIQDAAFLNEMKAAGVAPADLVLLDGVLTSSRGMPDAARAPAFAEVRRQVQAGGMTLSPAARGIDWNA</sequence>